<feature type="compositionally biased region" description="Low complexity" evidence="1">
    <location>
        <begin position="77"/>
        <end position="97"/>
    </location>
</feature>
<sequence>MSVGSTYRCLLLERYIVSGGKTFHVSPGITSAQFMTREENQSTYGKVTCQKDKIPNDKKKNNNNNIINSKSKHEKNNNNSNNNESSNMKNNMNKKIG</sequence>
<feature type="region of interest" description="Disordered" evidence="1">
    <location>
        <begin position="39"/>
        <end position="97"/>
    </location>
</feature>
<reference evidence="2 3" key="1">
    <citation type="journal article" date="2021" name="Elife">
        <title>Chloroplast acquisition without the gene transfer in kleptoplastic sea slugs, Plakobranchus ocellatus.</title>
        <authorList>
            <person name="Maeda T."/>
            <person name="Takahashi S."/>
            <person name="Yoshida T."/>
            <person name="Shimamura S."/>
            <person name="Takaki Y."/>
            <person name="Nagai Y."/>
            <person name="Toyoda A."/>
            <person name="Suzuki Y."/>
            <person name="Arimoto A."/>
            <person name="Ishii H."/>
            <person name="Satoh N."/>
            <person name="Nishiyama T."/>
            <person name="Hasebe M."/>
            <person name="Maruyama T."/>
            <person name="Minagawa J."/>
            <person name="Obokata J."/>
            <person name="Shigenobu S."/>
        </authorList>
    </citation>
    <scope>NUCLEOTIDE SEQUENCE [LARGE SCALE GENOMIC DNA]</scope>
</reference>
<name>A0AAV3XZC4_9GAST</name>
<protein>
    <submittedName>
        <fullName evidence="2">Uncharacterized protein</fullName>
    </submittedName>
</protein>
<organism evidence="2 3">
    <name type="scientific">Plakobranchus ocellatus</name>
    <dbReference type="NCBI Taxonomy" id="259542"/>
    <lineage>
        <taxon>Eukaryota</taxon>
        <taxon>Metazoa</taxon>
        <taxon>Spiralia</taxon>
        <taxon>Lophotrochozoa</taxon>
        <taxon>Mollusca</taxon>
        <taxon>Gastropoda</taxon>
        <taxon>Heterobranchia</taxon>
        <taxon>Euthyneura</taxon>
        <taxon>Panpulmonata</taxon>
        <taxon>Sacoglossa</taxon>
        <taxon>Placobranchoidea</taxon>
        <taxon>Plakobranchidae</taxon>
        <taxon>Plakobranchus</taxon>
    </lineage>
</organism>
<comment type="caution">
    <text evidence="2">The sequence shown here is derived from an EMBL/GenBank/DDBJ whole genome shotgun (WGS) entry which is preliminary data.</text>
</comment>
<evidence type="ECO:0000256" key="1">
    <source>
        <dbReference type="SAM" id="MobiDB-lite"/>
    </source>
</evidence>
<evidence type="ECO:0000313" key="2">
    <source>
        <dbReference type="EMBL" id="GFN75201.1"/>
    </source>
</evidence>
<evidence type="ECO:0000313" key="3">
    <source>
        <dbReference type="Proteomes" id="UP000735302"/>
    </source>
</evidence>
<gene>
    <name evidence="2" type="ORF">PoB_000170700</name>
</gene>
<dbReference type="EMBL" id="BLXT01000255">
    <property type="protein sequence ID" value="GFN75201.1"/>
    <property type="molecule type" value="Genomic_DNA"/>
</dbReference>
<dbReference type="Proteomes" id="UP000735302">
    <property type="component" value="Unassembled WGS sequence"/>
</dbReference>
<keyword evidence="3" id="KW-1185">Reference proteome</keyword>
<feature type="compositionally biased region" description="Basic and acidic residues" evidence="1">
    <location>
        <begin position="49"/>
        <end position="60"/>
    </location>
</feature>
<dbReference type="AlphaFoldDB" id="A0AAV3XZC4"/>
<proteinExistence type="predicted"/>
<accession>A0AAV3XZC4</accession>